<protein>
    <submittedName>
        <fullName evidence="1">Uncharacterized protein</fullName>
    </submittedName>
</protein>
<reference evidence="1" key="1">
    <citation type="submission" date="2021-01" db="EMBL/GenBank/DDBJ databases">
        <authorList>
            <person name="Corre E."/>
            <person name="Pelletier E."/>
            <person name="Niang G."/>
            <person name="Scheremetjew M."/>
            <person name="Finn R."/>
            <person name="Kale V."/>
            <person name="Holt S."/>
            <person name="Cochrane G."/>
            <person name="Meng A."/>
            <person name="Brown T."/>
            <person name="Cohen L."/>
        </authorList>
    </citation>
    <scope>NUCLEOTIDE SEQUENCE</scope>
    <source>
        <strain evidence="1">OF101</strain>
    </source>
</reference>
<evidence type="ECO:0000313" key="1">
    <source>
        <dbReference type="EMBL" id="CAD9130312.1"/>
    </source>
</evidence>
<proteinExistence type="predicted"/>
<dbReference type="EMBL" id="HBGE01036003">
    <property type="protein sequence ID" value="CAD9130312.1"/>
    <property type="molecule type" value="Transcribed_RNA"/>
</dbReference>
<accession>A0A7S1QDD1</accession>
<dbReference type="AlphaFoldDB" id="A0A7S1QDD1"/>
<sequence>MVVANLKGPVSKCVYKAGLPEAIKKQQGHLCIDLDQALAILEGGNPRKASEDLHALVQRVKNAQQVLSNSSAFYNCTPSQNMSSRDRFASSSQGFAANSAANSAALSAAQSGAPSPRSSH</sequence>
<gene>
    <name evidence="1" type="ORF">ACAT0790_LOCUS21809</name>
</gene>
<name>A0A7S1QDD1_ALECA</name>
<organism evidence="1">
    <name type="scientific">Alexandrium catenella</name>
    <name type="common">Red tide dinoflagellate</name>
    <name type="synonym">Gonyaulax catenella</name>
    <dbReference type="NCBI Taxonomy" id="2925"/>
    <lineage>
        <taxon>Eukaryota</taxon>
        <taxon>Sar</taxon>
        <taxon>Alveolata</taxon>
        <taxon>Dinophyceae</taxon>
        <taxon>Gonyaulacales</taxon>
        <taxon>Pyrocystaceae</taxon>
        <taxon>Alexandrium</taxon>
    </lineage>
</organism>